<reference evidence="1" key="1">
    <citation type="submission" date="2021-01" db="EMBL/GenBank/DDBJ databases">
        <authorList>
            <consortium name="Genoscope - CEA"/>
            <person name="William W."/>
        </authorList>
    </citation>
    <scope>NUCLEOTIDE SEQUENCE</scope>
</reference>
<accession>A0A8S1NUG3</accession>
<organism evidence="1 2">
    <name type="scientific">Paramecium primaurelia</name>
    <dbReference type="NCBI Taxonomy" id="5886"/>
    <lineage>
        <taxon>Eukaryota</taxon>
        <taxon>Sar</taxon>
        <taxon>Alveolata</taxon>
        <taxon>Ciliophora</taxon>
        <taxon>Intramacronucleata</taxon>
        <taxon>Oligohymenophorea</taxon>
        <taxon>Peniculida</taxon>
        <taxon>Parameciidae</taxon>
        <taxon>Paramecium</taxon>
    </lineage>
</organism>
<sequence>MIYQSQCFKLKINQSFCLVLILHDNIQSSRILLALNQSKKTLILNRFQLNECCLFDWLFVRMCFRNDRQFKIIKFKICMLQWLLYYNSIQRRNSDCKNVKYSNAYFKTMMKPIEIYIYNKISKKQNEMKINISDDQQKIQVSIYVSINILLLEVDGQFRKLWLTVIQILKCLINQRFVMIVIFEIQQSLSLLYFQLLN</sequence>
<protein>
    <submittedName>
        <fullName evidence="1">Uncharacterized protein</fullName>
    </submittedName>
</protein>
<comment type="caution">
    <text evidence="1">The sequence shown here is derived from an EMBL/GenBank/DDBJ whole genome shotgun (WGS) entry which is preliminary data.</text>
</comment>
<proteinExistence type="predicted"/>
<dbReference type="Proteomes" id="UP000688137">
    <property type="component" value="Unassembled WGS sequence"/>
</dbReference>
<dbReference type="AlphaFoldDB" id="A0A8S1NUG3"/>
<name>A0A8S1NUG3_PARPR</name>
<evidence type="ECO:0000313" key="1">
    <source>
        <dbReference type="EMBL" id="CAD8095832.1"/>
    </source>
</evidence>
<gene>
    <name evidence="1" type="ORF">PPRIM_AZ9-3.1.T0990174</name>
</gene>
<evidence type="ECO:0000313" key="2">
    <source>
        <dbReference type="Proteomes" id="UP000688137"/>
    </source>
</evidence>
<keyword evidence="2" id="KW-1185">Reference proteome</keyword>
<dbReference type="EMBL" id="CAJJDM010000102">
    <property type="protein sequence ID" value="CAD8095832.1"/>
    <property type="molecule type" value="Genomic_DNA"/>
</dbReference>